<protein>
    <submittedName>
        <fullName evidence="1">Uncharacterized protein</fullName>
    </submittedName>
</protein>
<organism evidence="1 2">
    <name type="scientific">Araneus ventricosus</name>
    <name type="common">Orbweaver spider</name>
    <name type="synonym">Epeira ventricosa</name>
    <dbReference type="NCBI Taxonomy" id="182803"/>
    <lineage>
        <taxon>Eukaryota</taxon>
        <taxon>Metazoa</taxon>
        <taxon>Ecdysozoa</taxon>
        <taxon>Arthropoda</taxon>
        <taxon>Chelicerata</taxon>
        <taxon>Arachnida</taxon>
        <taxon>Araneae</taxon>
        <taxon>Araneomorphae</taxon>
        <taxon>Entelegynae</taxon>
        <taxon>Araneoidea</taxon>
        <taxon>Araneidae</taxon>
        <taxon>Araneus</taxon>
    </lineage>
</organism>
<accession>A0A4Y2F6Y5</accession>
<name>A0A4Y2F6Y5_ARAVE</name>
<proteinExistence type="predicted"/>
<evidence type="ECO:0000313" key="2">
    <source>
        <dbReference type="Proteomes" id="UP000499080"/>
    </source>
</evidence>
<comment type="caution">
    <text evidence="1">The sequence shown here is derived from an EMBL/GenBank/DDBJ whole genome shotgun (WGS) entry which is preliminary data.</text>
</comment>
<evidence type="ECO:0000313" key="1">
    <source>
        <dbReference type="EMBL" id="GBM36099.1"/>
    </source>
</evidence>
<dbReference type="EMBL" id="BGPR01000803">
    <property type="protein sequence ID" value="GBM36099.1"/>
    <property type="molecule type" value="Genomic_DNA"/>
</dbReference>
<dbReference type="AlphaFoldDB" id="A0A4Y2F6Y5"/>
<keyword evidence="2" id="KW-1185">Reference proteome</keyword>
<sequence>MLHMLLECGANILQLISEKASSILRGSAAHHRSYRTTPDCCTPATSTFSSSNHPVKTFEKGLIVSSAFVPCLDKPVCAFDRFVNREPEGQLTRWIQRLQEYDFEIIGKEPLTGMPMPSLEDPVKRSRTLHEMQRKFRNGNRHFLESFNN</sequence>
<dbReference type="OrthoDB" id="8000983at2759"/>
<dbReference type="Proteomes" id="UP000499080">
    <property type="component" value="Unassembled WGS sequence"/>
</dbReference>
<gene>
    <name evidence="1" type="ORF">AVEN_179097_1</name>
</gene>
<reference evidence="1 2" key="1">
    <citation type="journal article" date="2019" name="Sci. Rep.">
        <title>Orb-weaving spider Araneus ventricosus genome elucidates the spidroin gene catalogue.</title>
        <authorList>
            <person name="Kono N."/>
            <person name="Nakamura H."/>
            <person name="Ohtoshi R."/>
            <person name="Moran D.A.P."/>
            <person name="Shinohara A."/>
            <person name="Yoshida Y."/>
            <person name="Fujiwara M."/>
            <person name="Mori M."/>
            <person name="Tomita M."/>
            <person name="Arakawa K."/>
        </authorList>
    </citation>
    <scope>NUCLEOTIDE SEQUENCE [LARGE SCALE GENOMIC DNA]</scope>
</reference>